<protein>
    <submittedName>
        <fullName evidence="3">YifB family Mg chelatase-like AAA ATPase</fullName>
    </submittedName>
</protein>
<gene>
    <name evidence="3" type="ORF">IAD25_01945</name>
</gene>
<dbReference type="Pfam" id="PF01078">
    <property type="entry name" value="Mg_chelatase"/>
    <property type="match status" value="1"/>
</dbReference>
<dbReference type="SUPFAM" id="SSF52540">
    <property type="entry name" value="P-loop containing nucleoside triphosphate hydrolases"/>
    <property type="match status" value="1"/>
</dbReference>
<evidence type="ECO:0000313" key="4">
    <source>
        <dbReference type="Proteomes" id="UP000824130"/>
    </source>
</evidence>
<comment type="caution">
    <text evidence="3">The sequence shown here is derived from an EMBL/GenBank/DDBJ whole genome shotgun (WGS) entry which is preliminary data.</text>
</comment>
<organism evidence="3 4">
    <name type="scientific">Candidatus Allocopromorpha excrementipullorum</name>
    <dbReference type="NCBI Taxonomy" id="2840743"/>
    <lineage>
        <taxon>Bacteria</taxon>
        <taxon>Bacillati</taxon>
        <taxon>Bacillota</taxon>
        <taxon>Clostridia</taxon>
        <taxon>Eubacteriales</taxon>
        <taxon>Eubacteriaceae</taxon>
        <taxon>Eubacteriaceae incertae sedis</taxon>
        <taxon>Candidatus Allocopromorpha</taxon>
    </lineage>
</organism>
<dbReference type="NCBIfam" id="TIGR00368">
    <property type="entry name" value="YifB family Mg chelatase-like AAA ATPase"/>
    <property type="match status" value="1"/>
</dbReference>
<dbReference type="PANTHER" id="PTHR32039">
    <property type="entry name" value="MAGNESIUM-CHELATASE SUBUNIT CHLI"/>
    <property type="match status" value="1"/>
</dbReference>
<reference evidence="3" key="1">
    <citation type="submission" date="2020-10" db="EMBL/GenBank/DDBJ databases">
        <authorList>
            <person name="Gilroy R."/>
        </authorList>
    </citation>
    <scope>NUCLEOTIDE SEQUENCE</scope>
    <source>
        <strain evidence="3">ChiSjej4B22-8349</strain>
    </source>
</reference>
<reference evidence="3" key="2">
    <citation type="journal article" date="2021" name="PeerJ">
        <title>Extensive microbial diversity within the chicken gut microbiome revealed by metagenomics and culture.</title>
        <authorList>
            <person name="Gilroy R."/>
            <person name="Ravi A."/>
            <person name="Getino M."/>
            <person name="Pursley I."/>
            <person name="Horton D.L."/>
            <person name="Alikhan N.F."/>
            <person name="Baker D."/>
            <person name="Gharbi K."/>
            <person name="Hall N."/>
            <person name="Watson M."/>
            <person name="Adriaenssens E.M."/>
            <person name="Foster-Nyarko E."/>
            <person name="Jarju S."/>
            <person name="Secka A."/>
            <person name="Antonio M."/>
            <person name="Oren A."/>
            <person name="Chaudhuri R.R."/>
            <person name="La Ragione R."/>
            <person name="Hildebrand F."/>
            <person name="Pallen M.J."/>
        </authorList>
    </citation>
    <scope>NUCLEOTIDE SEQUENCE</scope>
    <source>
        <strain evidence="3">ChiSjej4B22-8349</strain>
    </source>
</reference>
<dbReference type="EMBL" id="DVOB01000043">
    <property type="protein sequence ID" value="HIU95463.1"/>
    <property type="molecule type" value="Genomic_DNA"/>
</dbReference>
<dbReference type="CDD" id="cd00009">
    <property type="entry name" value="AAA"/>
    <property type="match status" value="1"/>
</dbReference>
<evidence type="ECO:0000313" key="3">
    <source>
        <dbReference type="EMBL" id="HIU95463.1"/>
    </source>
</evidence>
<evidence type="ECO:0000256" key="1">
    <source>
        <dbReference type="ARBA" id="ARBA00006354"/>
    </source>
</evidence>
<dbReference type="Pfam" id="PF13541">
    <property type="entry name" value="ChlI"/>
    <property type="match status" value="1"/>
</dbReference>
<dbReference type="InterPro" id="IPR045006">
    <property type="entry name" value="CHLI-like"/>
</dbReference>
<evidence type="ECO:0000259" key="2">
    <source>
        <dbReference type="SMART" id="SM00382"/>
    </source>
</evidence>
<dbReference type="InterPro" id="IPR000523">
    <property type="entry name" value="Mg_chelatse_chII-like_cat_dom"/>
</dbReference>
<dbReference type="GO" id="GO:0005524">
    <property type="term" value="F:ATP binding"/>
    <property type="evidence" value="ECO:0007669"/>
    <property type="project" value="InterPro"/>
</dbReference>
<dbReference type="Gene3D" id="3.40.50.300">
    <property type="entry name" value="P-loop containing nucleotide triphosphate hydrolases"/>
    <property type="match status" value="1"/>
</dbReference>
<dbReference type="Proteomes" id="UP000824130">
    <property type="component" value="Unassembled WGS sequence"/>
</dbReference>
<dbReference type="InterPro" id="IPR014721">
    <property type="entry name" value="Ribsml_uS5_D2-typ_fold_subgr"/>
</dbReference>
<feature type="domain" description="AAA+ ATPase" evidence="2">
    <location>
        <begin position="212"/>
        <end position="395"/>
    </location>
</feature>
<comment type="similarity">
    <text evidence="1">Belongs to the Mg-chelatase subunits D/I family. ComM subfamily.</text>
</comment>
<dbReference type="InterPro" id="IPR025158">
    <property type="entry name" value="Mg_chelat-rel_C"/>
</dbReference>
<dbReference type="Gene3D" id="3.30.230.10">
    <property type="match status" value="1"/>
</dbReference>
<dbReference type="InterPro" id="IPR027417">
    <property type="entry name" value="P-loop_NTPase"/>
</dbReference>
<dbReference type="InterPro" id="IPR020568">
    <property type="entry name" value="Ribosomal_Su5_D2-typ_SF"/>
</dbReference>
<dbReference type="InterPro" id="IPR003593">
    <property type="entry name" value="AAA+_ATPase"/>
</dbReference>
<dbReference type="SUPFAM" id="SSF54211">
    <property type="entry name" value="Ribosomal protein S5 domain 2-like"/>
    <property type="match status" value="1"/>
</dbReference>
<dbReference type="Pfam" id="PF13335">
    <property type="entry name" value="Mg_chelatase_C"/>
    <property type="match status" value="1"/>
</dbReference>
<dbReference type="PANTHER" id="PTHR32039:SF7">
    <property type="entry name" value="COMPETENCE PROTEIN COMM"/>
    <property type="match status" value="1"/>
</dbReference>
<dbReference type="AlphaFoldDB" id="A0A9D1N696"/>
<dbReference type="InterPro" id="IPR004482">
    <property type="entry name" value="Mg_chelat-rel"/>
</dbReference>
<proteinExistence type="inferred from homology"/>
<sequence length="510" mass="56152">MLAKVKTATLAGVKGSVVTVETDMHRGLPTLNIVGLADATIREACGRVKPAIMNSGFHFPDGRVTVNLVPAGKRKEGSHFDLPIAIGIMAVEQNVSSVLAKGTTAFLGEISLDGTVNPIAGALPLAMSLREAGIEWVLLPEANAEEVAVLRDLNILPVKDLRQAAGHVFGNEKIAIYNNRRETWSRRENREDFSQVVGQETAKRAVTIGVAGNHGLLMIGGPGCGKTMIAKRVPTIMPELTYEEMLEITGIYSVAGLLGRERPVIGERPFRSPHHTISMAALIGGGNRPKPGELSLAHRGVLFLDELGEFDSKVIDSMRQPLESGRVMINRSMEEVVFPSSVMLIAAANPCRCGNLWDDRKVCTCTRRQLDSYRRKLSGPFADRIDMHIRMDPVKKEYLTADGMRNSLISISSGEMREMVRKARRIQRERYKGTDYENNGGLDESGLERFCETDKKGRSLMAEAHDRMGLTMRAYGKLLKVARTIADLEEADIIREEHVAEALMYRTSGF</sequence>
<name>A0A9D1N696_9FIRM</name>
<accession>A0A9D1N696</accession>
<dbReference type="SMART" id="SM00382">
    <property type="entry name" value="AAA"/>
    <property type="match status" value="1"/>
</dbReference>